<name>A0A9X1Y8I1_9BACL</name>
<reference evidence="1" key="1">
    <citation type="submission" date="2022-04" db="EMBL/GenBank/DDBJ databases">
        <authorList>
            <person name="Seo M.-J."/>
        </authorList>
    </citation>
    <scope>NUCLEOTIDE SEQUENCE</scope>
    <source>
        <strain evidence="1">MBLB2552</strain>
    </source>
</reference>
<dbReference type="RefSeq" id="WP_248553272.1">
    <property type="nucleotide sequence ID" value="NZ_JALPRK010000021.1"/>
</dbReference>
<sequence>MKIKWLKLYRFIEDNLNGGLDGLTDFECLNDEYNGFQYRLYVLKDGFDEGDPKLITAVLGMYDIESEFEHEPSIFQMPSTMINSVHCFVNRGERWDTRSGMS</sequence>
<dbReference type="AlphaFoldDB" id="A0A9X1Y8I1"/>
<evidence type="ECO:0000313" key="2">
    <source>
        <dbReference type="Proteomes" id="UP001139534"/>
    </source>
</evidence>
<accession>A0A9X1Y8I1</accession>
<evidence type="ECO:0000313" key="1">
    <source>
        <dbReference type="EMBL" id="MCK8489232.1"/>
    </source>
</evidence>
<protein>
    <submittedName>
        <fullName evidence="1">Uncharacterized protein</fullName>
    </submittedName>
</protein>
<organism evidence="1 2">
    <name type="scientific">Paenibacillus mellifer</name>
    <dbReference type="NCBI Taxonomy" id="2937794"/>
    <lineage>
        <taxon>Bacteria</taxon>
        <taxon>Bacillati</taxon>
        <taxon>Bacillota</taxon>
        <taxon>Bacilli</taxon>
        <taxon>Bacillales</taxon>
        <taxon>Paenibacillaceae</taxon>
        <taxon>Paenibacillus</taxon>
    </lineage>
</organism>
<keyword evidence="2" id="KW-1185">Reference proteome</keyword>
<gene>
    <name evidence="1" type="ORF">M0651_18835</name>
</gene>
<dbReference type="Proteomes" id="UP001139534">
    <property type="component" value="Unassembled WGS sequence"/>
</dbReference>
<proteinExistence type="predicted"/>
<dbReference type="EMBL" id="JALPRK010000021">
    <property type="protein sequence ID" value="MCK8489232.1"/>
    <property type="molecule type" value="Genomic_DNA"/>
</dbReference>
<comment type="caution">
    <text evidence="1">The sequence shown here is derived from an EMBL/GenBank/DDBJ whole genome shotgun (WGS) entry which is preliminary data.</text>
</comment>